<dbReference type="InterPro" id="IPR000572">
    <property type="entry name" value="OxRdtase_Mopterin-bd_dom"/>
</dbReference>
<keyword evidence="1" id="KW-0812">Transmembrane</keyword>
<keyword evidence="1" id="KW-0472">Membrane</keyword>
<dbReference type="PRINTS" id="PR00407">
    <property type="entry name" value="EUMOPTERIN"/>
</dbReference>
<dbReference type="Gene3D" id="3.90.420.10">
    <property type="entry name" value="Oxidoreductase, molybdopterin-binding domain"/>
    <property type="match status" value="1"/>
</dbReference>
<dbReference type="PANTHER" id="PTHR19372">
    <property type="entry name" value="SULFITE REDUCTASE"/>
    <property type="match status" value="1"/>
</dbReference>
<dbReference type="InterPro" id="IPR036374">
    <property type="entry name" value="OxRdtase_Mopterin-bd_sf"/>
</dbReference>
<gene>
    <name evidence="3" type="ORF">KV203_19105</name>
</gene>
<dbReference type="InterPro" id="IPR008335">
    <property type="entry name" value="Mopterin_OxRdtase_euk"/>
</dbReference>
<feature type="transmembrane region" description="Helical" evidence="1">
    <location>
        <begin position="66"/>
        <end position="82"/>
    </location>
</feature>
<accession>A0ABX8S986</accession>
<feature type="transmembrane region" description="Helical" evidence="1">
    <location>
        <begin position="119"/>
        <end position="137"/>
    </location>
</feature>
<dbReference type="SUPFAM" id="SSF81296">
    <property type="entry name" value="E set domains"/>
    <property type="match status" value="1"/>
</dbReference>
<keyword evidence="4" id="KW-1185">Reference proteome</keyword>
<feature type="transmembrane region" description="Helical" evidence="1">
    <location>
        <begin position="89"/>
        <end position="107"/>
    </location>
</feature>
<dbReference type="SUPFAM" id="SSF56524">
    <property type="entry name" value="Oxidoreductase molybdopterin-binding domain"/>
    <property type="match status" value="1"/>
</dbReference>
<keyword evidence="1" id="KW-1133">Transmembrane helix</keyword>
<dbReference type="EMBL" id="CP079105">
    <property type="protein sequence ID" value="QXQ13851.1"/>
    <property type="molecule type" value="Genomic_DNA"/>
</dbReference>
<sequence length="509" mass="53379">MRLSGTGAIAGLAAGGAGVGASQAIAAALPGTTSPLIAVANRVIDWTPRQLKEFAIEQFGTNDKPVLLASVIAGMVIVLALVGAMGRTVGITALAVLVAVAGVVVLADRPTTDGPILRLVPVAVLGAIALGSFAWLLRAAPDTPAPDTPAAEAAAPPGFDRRNFLATVGVLGAVAVGGTVAGQTVLAPGTGRSGVRLPPPRSPAAPLPAGTALKLPGLTPYITDNRDFYRVDTALRVPRVAVDDYRLRIHGLVDAPIELSFQDLLDLPLIERRITLTCVSQPVGGPYVGNATWIGVRTRDLLSRVGVGADADAVKSTSVDGMTIGTPLTVLTDDRDAMLAVAMNGEPLPPEHGFPVRMVVPGLYGYVSATKWLTDLEVTRFADFSAYWTSRGYAAQAPIKTASRIDVPKSFARIPAGRTPVAGVAWAQHRGIERVEVRVDRGVWQPAQLAERDGIDCWRQWVWQWDATPGNHMIEARATDATGIPQTEERVPIAPDGATGWPGVQVRVD</sequence>
<feature type="domain" description="Oxidoreductase molybdopterin-binding" evidence="2">
    <location>
        <begin position="235"/>
        <end position="382"/>
    </location>
</feature>
<dbReference type="Pfam" id="PF00174">
    <property type="entry name" value="Oxidored_molyb"/>
    <property type="match status" value="1"/>
</dbReference>
<organism evidence="3 4">
    <name type="scientific">Skermania pinensis</name>
    <dbReference type="NCBI Taxonomy" id="39122"/>
    <lineage>
        <taxon>Bacteria</taxon>
        <taxon>Bacillati</taxon>
        <taxon>Actinomycetota</taxon>
        <taxon>Actinomycetes</taxon>
        <taxon>Mycobacteriales</taxon>
        <taxon>Gordoniaceae</taxon>
        <taxon>Skermania</taxon>
    </lineage>
</organism>
<name>A0ABX8S986_9ACTN</name>
<dbReference type="Proteomes" id="UP000887023">
    <property type="component" value="Chromosome"/>
</dbReference>
<evidence type="ECO:0000313" key="4">
    <source>
        <dbReference type="Proteomes" id="UP000887023"/>
    </source>
</evidence>
<evidence type="ECO:0000313" key="3">
    <source>
        <dbReference type="EMBL" id="QXQ13851.1"/>
    </source>
</evidence>
<protein>
    <submittedName>
        <fullName evidence="3">Molybdopterin-dependent oxidoreductase</fullName>
    </submittedName>
</protein>
<dbReference type="PANTHER" id="PTHR19372:SF7">
    <property type="entry name" value="SULFITE OXIDASE, MITOCHONDRIAL"/>
    <property type="match status" value="1"/>
</dbReference>
<dbReference type="Gene3D" id="2.60.40.650">
    <property type="match status" value="1"/>
</dbReference>
<dbReference type="InterPro" id="IPR014756">
    <property type="entry name" value="Ig_E-set"/>
</dbReference>
<evidence type="ECO:0000256" key="1">
    <source>
        <dbReference type="SAM" id="Phobius"/>
    </source>
</evidence>
<reference evidence="3" key="1">
    <citation type="submission" date="2021-07" db="EMBL/GenBank/DDBJ databases">
        <title>Candidatus Kaistella beijingensis sp. nov. isolated from a municipal wastewater treatment plant is involved in sludge foaming.</title>
        <authorList>
            <person name="Song Y."/>
            <person name="Liu S.-J."/>
        </authorList>
    </citation>
    <scope>NUCLEOTIDE SEQUENCE</scope>
    <source>
        <strain evidence="3">DSM 43998</strain>
    </source>
</reference>
<dbReference type="RefSeq" id="WP_066473458.1">
    <property type="nucleotide sequence ID" value="NZ_CBCRUZ010000006.1"/>
</dbReference>
<proteinExistence type="predicted"/>
<evidence type="ECO:0000259" key="2">
    <source>
        <dbReference type="Pfam" id="PF00174"/>
    </source>
</evidence>